<dbReference type="Pfam" id="PF23793">
    <property type="entry name" value="LysC"/>
    <property type="match status" value="1"/>
</dbReference>
<comment type="caution">
    <text evidence="1">The sequence shown here is derived from an EMBL/GenBank/DDBJ whole genome shotgun (WGS) entry which is preliminary data.</text>
</comment>
<dbReference type="InterPro" id="IPR058979">
    <property type="entry name" value="LysC-like"/>
</dbReference>
<evidence type="ECO:0000313" key="1">
    <source>
        <dbReference type="EMBL" id="PZS96480.1"/>
    </source>
</evidence>
<sequence>MSFALVAVLPPCGFGSCSRVEKPSLPKVVYVTVDKPVTPPDALTRQCPITRAQDRTVEQVVSAYNANILSLQQCNRAEYLAQVEAGFTRPQAMQLLPA</sequence>
<accession>A0A2W6ILY5</accession>
<proteinExistence type="predicted"/>
<name>A0A2W6ILY5_STEMA</name>
<dbReference type="AlphaFoldDB" id="A0A2W6ILY5"/>
<gene>
    <name evidence="1" type="ORF">A7X83_21350</name>
</gene>
<organism evidence="1 2">
    <name type="scientific">Stenotrophomonas maltophilia</name>
    <name type="common">Pseudomonas maltophilia</name>
    <name type="synonym">Xanthomonas maltophilia</name>
    <dbReference type="NCBI Taxonomy" id="40324"/>
    <lineage>
        <taxon>Bacteria</taxon>
        <taxon>Pseudomonadati</taxon>
        <taxon>Pseudomonadota</taxon>
        <taxon>Gammaproteobacteria</taxon>
        <taxon>Lysobacterales</taxon>
        <taxon>Lysobacteraceae</taxon>
        <taxon>Stenotrophomonas</taxon>
        <taxon>Stenotrophomonas maltophilia group</taxon>
    </lineage>
</organism>
<reference evidence="1 2" key="1">
    <citation type="submission" date="2016-05" db="EMBL/GenBank/DDBJ databases">
        <authorList>
            <person name="Lavstsen T."/>
            <person name="Jespersen J.S."/>
        </authorList>
    </citation>
    <scope>NUCLEOTIDE SEQUENCE [LARGE SCALE GENOMIC DNA]</scope>
    <source>
        <strain evidence="1 2">SM-5815</strain>
    </source>
</reference>
<protein>
    <submittedName>
        <fullName evidence="1">Uncharacterized protein</fullName>
    </submittedName>
</protein>
<dbReference type="EMBL" id="LXXM01000049">
    <property type="protein sequence ID" value="PZS96480.1"/>
    <property type="molecule type" value="Genomic_DNA"/>
</dbReference>
<evidence type="ECO:0000313" key="2">
    <source>
        <dbReference type="Proteomes" id="UP000249614"/>
    </source>
</evidence>
<dbReference type="Proteomes" id="UP000249614">
    <property type="component" value="Unassembled WGS sequence"/>
</dbReference>